<gene>
    <name evidence="4" type="ORF">GGR24_001334</name>
</gene>
<evidence type="ECO:0000313" key="5">
    <source>
        <dbReference type="Proteomes" id="UP000528964"/>
    </source>
</evidence>
<feature type="domain" description="FecR protein" evidence="2">
    <location>
        <begin position="117"/>
        <end position="206"/>
    </location>
</feature>
<dbReference type="PANTHER" id="PTHR30273:SF2">
    <property type="entry name" value="PROTEIN FECR"/>
    <property type="match status" value="1"/>
</dbReference>
<evidence type="ECO:0000259" key="2">
    <source>
        <dbReference type="Pfam" id="PF04773"/>
    </source>
</evidence>
<feature type="domain" description="FecR N-terminal" evidence="3">
    <location>
        <begin position="16"/>
        <end position="57"/>
    </location>
</feature>
<dbReference type="InterPro" id="IPR006860">
    <property type="entry name" value="FecR"/>
</dbReference>
<proteinExistence type="predicted"/>
<evidence type="ECO:0000256" key="1">
    <source>
        <dbReference type="SAM" id="Phobius"/>
    </source>
</evidence>
<dbReference type="Gene3D" id="2.60.120.1440">
    <property type="match status" value="1"/>
</dbReference>
<keyword evidence="1" id="KW-1133">Transmembrane helix</keyword>
<dbReference type="RefSeq" id="WP_183394566.1">
    <property type="nucleotide sequence ID" value="NZ_JACIDR010000002.1"/>
</dbReference>
<protein>
    <submittedName>
        <fullName evidence="4">Transmembrane sensor</fullName>
    </submittedName>
</protein>
<dbReference type="InterPro" id="IPR032623">
    <property type="entry name" value="FecR_N"/>
</dbReference>
<dbReference type="GO" id="GO:0016989">
    <property type="term" value="F:sigma factor antagonist activity"/>
    <property type="evidence" value="ECO:0007669"/>
    <property type="project" value="TreeGrafter"/>
</dbReference>
<dbReference type="EMBL" id="JACIDR010000002">
    <property type="protein sequence ID" value="MBB3972677.1"/>
    <property type="molecule type" value="Genomic_DNA"/>
</dbReference>
<name>A0A7W6GF86_9HYPH</name>
<comment type="caution">
    <text evidence="4">The sequence shown here is derived from an EMBL/GenBank/DDBJ whole genome shotgun (WGS) entry which is preliminary data.</text>
</comment>
<dbReference type="Pfam" id="PF04773">
    <property type="entry name" value="FecR"/>
    <property type="match status" value="1"/>
</dbReference>
<feature type="transmembrane region" description="Helical" evidence="1">
    <location>
        <begin position="85"/>
        <end position="105"/>
    </location>
</feature>
<reference evidence="4 5" key="1">
    <citation type="submission" date="2020-08" db="EMBL/GenBank/DDBJ databases">
        <title>Genomic Encyclopedia of Type Strains, Phase IV (KMG-IV): sequencing the most valuable type-strain genomes for metagenomic binning, comparative biology and taxonomic classification.</title>
        <authorList>
            <person name="Goeker M."/>
        </authorList>
    </citation>
    <scope>NUCLEOTIDE SEQUENCE [LARGE SCALE GENOMIC DNA]</scope>
    <source>
        <strain evidence="4 5">DSM 25481</strain>
    </source>
</reference>
<dbReference type="PIRSF" id="PIRSF018266">
    <property type="entry name" value="FecR"/>
    <property type="match status" value="1"/>
</dbReference>
<keyword evidence="1 4" id="KW-0812">Transmembrane</keyword>
<accession>A0A7W6GF86</accession>
<keyword evidence="1" id="KW-0472">Membrane</keyword>
<dbReference type="InterPro" id="IPR012373">
    <property type="entry name" value="Ferrdict_sens_TM"/>
</dbReference>
<dbReference type="Gene3D" id="3.55.50.30">
    <property type="match status" value="1"/>
</dbReference>
<evidence type="ECO:0000259" key="3">
    <source>
        <dbReference type="Pfam" id="PF16220"/>
    </source>
</evidence>
<evidence type="ECO:0000313" key="4">
    <source>
        <dbReference type="EMBL" id="MBB3972677.1"/>
    </source>
</evidence>
<dbReference type="Proteomes" id="UP000528964">
    <property type="component" value="Unassembled WGS sequence"/>
</dbReference>
<dbReference type="PANTHER" id="PTHR30273">
    <property type="entry name" value="PERIPLASMIC SIGNAL SENSOR AND SIGMA FACTOR ACTIVATOR FECR-RELATED"/>
    <property type="match status" value="1"/>
</dbReference>
<dbReference type="Pfam" id="PF16220">
    <property type="entry name" value="DUF4880"/>
    <property type="match status" value="1"/>
</dbReference>
<sequence>MVESGTEGDPGERAAQDAIAWFVRLNDPRASEADRRAFRAWIEADPEHERAMAETTALWGDLAAPAARLGHGGWYRERSRQRQGFGRLAALAACAALLVTGAALWRDPGLVDRAFADHATRPGERRDVVLADGTRMLLDGDTALSAALSATRRDVTLIRGRAWFDVAPDKTRPFVVRTGALDAQALGTAFAVDHDVDSVTVEEGQVAVLAGGEQVTLRAAERTALAAGGGLDAPSRIDPAAAAAWRRGLVAFDAAPLSEVAAELSRLEAGRVIIAGDDLRRLRLSGSFRADDPSGILEAMRGALSLKIVRLPGLVTLIYR</sequence>
<keyword evidence="5" id="KW-1185">Reference proteome</keyword>
<organism evidence="4 5">
    <name type="scientific">Hansschlegelia beijingensis</name>
    <dbReference type="NCBI Taxonomy" id="1133344"/>
    <lineage>
        <taxon>Bacteria</taxon>
        <taxon>Pseudomonadati</taxon>
        <taxon>Pseudomonadota</taxon>
        <taxon>Alphaproteobacteria</taxon>
        <taxon>Hyphomicrobiales</taxon>
        <taxon>Methylopilaceae</taxon>
        <taxon>Hansschlegelia</taxon>
    </lineage>
</organism>
<dbReference type="AlphaFoldDB" id="A0A7W6GF86"/>